<feature type="domain" description="Ribbon-helix-helix protein CopG" evidence="1">
    <location>
        <begin position="13"/>
        <end position="48"/>
    </location>
</feature>
<reference evidence="2 3" key="1">
    <citation type="submission" date="2021-02" db="EMBL/GenBank/DDBJ databases">
        <authorList>
            <person name="Han P."/>
        </authorList>
    </citation>
    <scope>NUCLEOTIDE SEQUENCE [LARGE SCALE GENOMIC DNA]</scope>
    <source>
        <strain evidence="2">Candidatus Nitrospira sp. ZN2</strain>
    </source>
</reference>
<evidence type="ECO:0000313" key="3">
    <source>
        <dbReference type="Proteomes" id="UP000675880"/>
    </source>
</evidence>
<keyword evidence="3" id="KW-1185">Reference proteome</keyword>
<dbReference type="Proteomes" id="UP000675880">
    <property type="component" value="Unassembled WGS sequence"/>
</dbReference>
<protein>
    <recommendedName>
        <fullName evidence="1">Ribbon-helix-helix protein CopG domain-containing protein</fullName>
    </recommendedName>
</protein>
<dbReference type="EMBL" id="CAJNBJ010000017">
    <property type="protein sequence ID" value="CAE6779255.1"/>
    <property type="molecule type" value="Genomic_DNA"/>
</dbReference>
<organism evidence="2 3">
    <name type="scientific">Nitrospira defluvii</name>
    <dbReference type="NCBI Taxonomy" id="330214"/>
    <lineage>
        <taxon>Bacteria</taxon>
        <taxon>Pseudomonadati</taxon>
        <taxon>Nitrospirota</taxon>
        <taxon>Nitrospiria</taxon>
        <taxon>Nitrospirales</taxon>
        <taxon>Nitrospiraceae</taxon>
        <taxon>Nitrospira</taxon>
    </lineage>
</organism>
<gene>
    <name evidence="2" type="ORF">NSPZN2_40672</name>
</gene>
<dbReference type="RefSeq" id="WP_213043459.1">
    <property type="nucleotide sequence ID" value="NZ_CAJNBJ010000017.1"/>
</dbReference>
<name>A0ABN7M637_9BACT</name>
<accession>A0ABN7M637</accession>
<sequence>MTPKKTEPVKKLFHISLELAEQLRLAAFQTRQSQSEIVRQALTQWFARGKKTR</sequence>
<dbReference type="InterPro" id="IPR002145">
    <property type="entry name" value="CopG"/>
</dbReference>
<evidence type="ECO:0000259" key="1">
    <source>
        <dbReference type="Pfam" id="PF01402"/>
    </source>
</evidence>
<evidence type="ECO:0000313" key="2">
    <source>
        <dbReference type="EMBL" id="CAE6779255.1"/>
    </source>
</evidence>
<dbReference type="Pfam" id="PF01402">
    <property type="entry name" value="RHH_1"/>
    <property type="match status" value="1"/>
</dbReference>
<proteinExistence type="predicted"/>
<comment type="caution">
    <text evidence="2">The sequence shown here is derived from an EMBL/GenBank/DDBJ whole genome shotgun (WGS) entry which is preliminary data.</text>
</comment>